<organism evidence="4 5">
    <name type="scientific">Adineta steineri</name>
    <dbReference type="NCBI Taxonomy" id="433720"/>
    <lineage>
        <taxon>Eukaryota</taxon>
        <taxon>Metazoa</taxon>
        <taxon>Spiralia</taxon>
        <taxon>Gnathifera</taxon>
        <taxon>Rotifera</taxon>
        <taxon>Eurotatoria</taxon>
        <taxon>Bdelloidea</taxon>
        <taxon>Adinetida</taxon>
        <taxon>Adinetidae</taxon>
        <taxon>Adineta</taxon>
    </lineage>
</organism>
<name>A0A813MXW5_9BILA</name>
<feature type="region of interest" description="Disordered" evidence="2">
    <location>
        <begin position="394"/>
        <end position="506"/>
    </location>
</feature>
<feature type="domain" description="DRBM" evidence="3">
    <location>
        <begin position="528"/>
        <end position="587"/>
    </location>
</feature>
<feature type="compositionally biased region" description="Polar residues" evidence="2">
    <location>
        <begin position="130"/>
        <end position="139"/>
    </location>
</feature>
<evidence type="ECO:0000256" key="1">
    <source>
        <dbReference type="PROSITE-ProRule" id="PRU00266"/>
    </source>
</evidence>
<dbReference type="Proteomes" id="UP000663845">
    <property type="component" value="Unassembled WGS sequence"/>
</dbReference>
<dbReference type="InterPro" id="IPR014720">
    <property type="entry name" value="dsRBD_dom"/>
</dbReference>
<evidence type="ECO:0000259" key="3">
    <source>
        <dbReference type="PROSITE" id="PS50137"/>
    </source>
</evidence>
<dbReference type="EMBL" id="CAJNOG010000004">
    <property type="protein sequence ID" value="CAF0728886.1"/>
    <property type="molecule type" value="Genomic_DNA"/>
</dbReference>
<protein>
    <recommendedName>
        <fullName evidence="3">DRBM domain-containing protein</fullName>
    </recommendedName>
</protein>
<feature type="compositionally biased region" description="Low complexity" evidence="2">
    <location>
        <begin position="461"/>
        <end position="472"/>
    </location>
</feature>
<gene>
    <name evidence="4" type="ORF">JYZ213_LOCUS1029</name>
</gene>
<reference evidence="4" key="1">
    <citation type="submission" date="2021-02" db="EMBL/GenBank/DDBJ databases">
        <authorList>
            <person name="Nowell W R."/>
        </authorList>
    </citation>
    <scope>NUCLEOTIDE SEQUENCE</scope>
</reference>
<comment type="caution">
    <text evidence="4">The sequence shown here is derived from an EMBL/GenBank/DDBJ whole genome shotgun (WGS) entry which is preliminary data.</text>
</comment>
<dbReference type="Pfam" id="PF00035">
    <property type="entry name" value="dsrm"/>
    <property type="match status" value="2"/>
</dbReference>
<feature type="region of interest" description="Disordered" evidence="2">
    <location>
        <begin position="122"/>
        <end position="229"/>
    </location>
</feature>
<keyword evidence="1" id="KW-0694">RNA-binding</keyword>
<sequence>MLKDLVMLMLFHRDELLTNVSNNVSFSPSLANNSVHSSSTWSSPVPPMHYPPYHLNQYAYHNQRYPYNLSYPQYPNMMMNQTYMDPHYNMSIMPTYPSWQPRLYDPTQQQSHVPYPFQQKQLYDPKKPKTSATSESHNTPKVIRSITPKNKKKTKQTNNNDDDSIVSTSEPIPHPITILRKPSTDTEITTPSTSTENKPFFPSAEKEEDEQQPTITPVEDHSNVPSIDNQSESNTVISLTTHELLSILQSANCISTLNEYAQQKKFTINYEFSSISPSLFTCTISINNRQFPASSSCSSKIEAQKLASNNSVHSSSTWSSPVPPMHYPPYHPNQYSYHNQRYPYNPSYPQYPNMMMNQTYIDPHYNMSMMPTYPSWQPRLYDPTQQQSHVPYPFQQKQLYDPKKPKTSTTSESHNTPKVIRSITPKNKKKTKQTNNNDDSIVSTSEPIPHPITILRKPSTDTEITTPSTSTENKSFFPSAEKEEEEQQPTITPVEDHSNVPSIDNQSESNTVISLTTHELLSILQSANCISTLNEYAQQKKFTINYEFSSISPSLFTCIISINNRQFPASSSCSSKIEAQKLACDQAGTSPDCVQ</sequence>
<evidence type="ECO:0000256" key="2">
    <source>
        <dbReference type="SAM" id="MobiDB-lite"/>
    </source>
</evidence>
<feature type="compositionally biased region" description="Polar residues" evidence="2">
    <location>
        <begin position="407"/>
        <end position="416"/>
    </location>
</feature>
<dbReference type="GO" id="GO:0003723">
    <property type="term" value="F:RNA binding"/>
    <property type="evidence" value="ECO:0007669"/>
    <property type="project" value="UniProtKB-UniRule"/>
</dbReference>
<dbReference type="AlphaFoldDB" id="A0A813MXW5"/>
<feature type="compositionally biased region" description="Low complexity" evidence="2">
    <location>
        <begin position="185"/>
        <end position="196"/>
    </location>
</feature>
<accession>A0A813MXW5</accession>
<dbReference type="SUPFAM" id="SSF54768">
    <property type="entry name" value="dsRNA-binding domain-like"/>
    <property type="match status" value="2"/>
</dbReference>
<dbReference type="SMART" id="SM00358">
    <property type="entry name" value="DSRM"/>
    <property type="match status" value="2"/>
</dbReference>
<dbReference type="PROSITE" id="PS50137">
    <property type="entry name" value="DS_RBD"/>
    <property type="match status" value="2"/>
</dbReference>
<evidence type="ECO:0000313" key="5">
    <source>
        <dbReference type="Proteomes" id="UP000663845"/>
    </source>
</evidence>
<proteinExistence type="predicted"/>
<evidence type="ECO:0000313" key="4">
    <source>
        <dbReference type="EMBL" id="CAF0728886.1"/>
    </source>
</evidence>
<feature type="domain" description="DRBM" evidence="3">
    <location>
        <begin position="252"/>
        <end position="317"/>
    </location>
</feature>
<dbReference type="Gene3D" id="3.30.160.20">
    <property type="match status" value="2"/>
</dbReference>